<keyword evidence="6 7" id="KW-0546">Nucleotide metabolism</keyword>
<evidence type="ECO:0000313" key="9">
    <source>
        <dbReference type="EMBL" id="MBW6533294.1"/>
    </source>
</evidence>
<proteinExistence type="inferred from homology"/>
<keyword evidence="5 7" id="KW-0460">Magnesium</keyword>
<keyword evidence="10" id="KW-1185">Reference proteome</keyword>
<dbReference type="Gene3D" id="3.90.950.10">
    <property type="match status" value="1"/>
</dbReference>
<dbReference type="EMBL" id="JAHXZN010000019">
    <property type="protein sequence ID" value="MBW6533294.1"/>
    <property type="molecule type" value="Genomic_DNA"/>
</dbReference>
<feature type="binding site" evidence="7">
    <location>
        <begin position="195"/>
        <end position="196"/>
    </location>
    <ligand>
        <name>substrate</name>
    </ligand>
</feature>
<evidence type="ECO:0000256" key="4">
    <source>
        <dbReference type="ARBA" id="ARBA00022801"/>
    </source>
</evidence>
<comment type="catalytic activity">
    <reaction evidence="7">
        <text>XTP + H2O = XMP + diphosphate + H(+)</text>
        <dbReference type="Rhea" id="RHEA:28610"/>
        <dbReference type="ChEBI" id="CHEBI:15377"/>
        <dbReference type="ChEBI" id="CHEBI:15378"/>
        <dbReference type="ChEBI" id="CHEBI:33019"/>
        <dbReference type="ChEBI" id="CHEBI:57464"/>
        <dbReference type="ChEBI" id="CHEBI:61314"/>
        <dbReference type="EC" id="3.6.1.66"/>
    </reaction>
</comment>
<feature type="binding site" evidence="7">
    <location>
        <position position="85"/>
    </location>
    <ligand>
        <name>substrate</name>
    </ligand>
</feature>
<dbReference type="InterPro" id="IPR020922">
    <property type="entry name" value="dITP/XTP_pyrophosphatase"/>
</dbReference>
<evidence type="ECO:0000256" key="1">
    <source>
        <dbReference type="ARBA" id="ARBA00008023"/>
    </source>
</evidence>
<dbReference type="Pfam" id="PF01725">
    <property type="entry name" value="Ham1p_like"/>
    <property type="match status" value="1"/>
</dbReference>
<comment type="catalytic activity">
    <reaction evidence="7">
        <text>ITP + H2O = IMP + diphosphate + H(+)</text>
        <dbReference type="Rhea" id="RHEA:29399"/>
        <dbReference type="ChEBI" id="CHEBI:15377"/>
        <dbReference type="ChEBI" id="CHEBI:15378"/>
        <dbReference type="ChEBI" id="CHEBI:33019"/>
        <dbReference type="ChEBI" id="CHEBI:58053"/>
        <dbReference type="ChEBI" id="CHEBI:61402"/>
        <dbReference type="EC" id="3.6.1.66"/>
    </reaction>
</comment>
<dbReference type="InterPro" id="IPR029001">
    <property type="entry name" value="ITPase-like_fam"/>
</dbReference>
<accession>A0ABS7BUL6</accession>
<comment type="subunit">
    <text evidence="7">Homodimer.</text>
</comment>
<keyword evidence="3 7" id="KW-0547">Nucleotide-binding</keyword>
<dbReference type="CDD" id="cd00515">
    <property type="entry name" value="HAM1"/>
    <property type="match status" value="1"/>
</dbReference>
<comment type="caution">
    <text evidence="9">The sequence shown here is derived from an EMBL/GenBank/DDBJ whole genome shotgun (WGS) entry which is preliminary data.</text>
</comment>
<dbReference type="EC" id="3.6.1.66" evidence="7"/>
<comment type="catalytic activity">
    <reaction evidence="7">
        <text>dITP + H2O = dIMP + diphosphate + H(+)</text>
        <dbReference type="Rhea" id="RHEA:28342"/>
        <dbReference type="ChEBI" id="CHEBI:15377"/>
        <dbReference type="ChEBI" id="CHEBI:15378"/>
        <dbReference type="ChEBI" id="CHEBI:33019"/>
        <dbReference type="ChEBI" id="CHEBI:61194"/>
        <dbReference type="ChEBI" id="CHEBI:61382"/>
        <dbReference type="EC" id="3.6.1.66"/>
    </reaction>
</comment>
<feature type="active site" description="Proton acceptor" evidence="7">
    <location>
        <position position="84"/>
    </location>
</feature>
<dbReference type="PANTHER" id="PTHR11067">
    <property type="entry name" value="INOSINE TRIPHOSPHATE PYROPHOSPHATASE/HAM1 PROTEIN"/>
    <property type="match status" value="1"/>
</dbReference>
<name>A0ABS7BUL6_9SPHN</name>
<feature type="binding site" evidence="7">
    <location>
        <position position="55"/>
    </location>
    <ligand>
        <name>Mg(2+)</name>
        <dbReference type="ChEBI" id="CHEBI:18420"/>
    </ligand>
</feature>
<dbReference type="NCBIfam" id="TIGR00042">
    <property type="entry name" value="RdgB/HAM1 family non-canonical purine NTP pyrophosphatase"/>
    <property type="match status" value="1"/>
</dbReference>
<dbReference type="RefSeq" id="WP_219750813.1">
    <property type="nucleotide sequence ID" value="NZ_JAHXZN010000019.1"/>
</dbReference>
<dbReference type="PANTHER" id="PTHR11067:SF9">
    <property type="entry name" value="INOSINE TRIPHOSPHATE PYROPHOSPHATASE"/>
    <property type="match status" value="1"/>
</dbReference>
<reference evidence="9 10" key="1">
    <citation type="submission" date="2021-07" db="EMBL/GenBank/DDBJ databases">
        <title>Sphingomonas sp.</title>
        <authorList>
            <person name="Feng G."/>
            <person name="Li J."/>
            <person name="Pan M."/>
        </authorList>
    </citation>
    <scope>NUCLEOTIDE SEQUENCE [LARGE SCALE GENOMIC DNA]</scope>
    <source>
        <strain evidence="9 10">RRHST34</strain>
    </source>
</reference>
<comment type="cofactor">
    <cofactor evidence="7">
        <name>Mg(2+)</name>
        <dbReference type="ChEBI" id="CHEBI:18420"/>
    </cofactor>
    <text evidence="7">Binds 1 Mg(2+) ion per subunit.</text>
</comment>
<comment type="similarity">
    <text evidence="1 7 8">Belongs to the HAM1 NTPase family.</text>
</comment>
<evidence type="ECO:0000256" key="8">
    <source>
        <dbReference type="RuleBase" id="RU003781"/>
    </source>
</evidence>
<feature type="binding site" evidence="7">
    <location>
        <position position="84"/>
    </location>
    <ligand>
        <name>Mg(2+)</name>
        <dbReference type="ChEBI" id="CHEBI:18420"/>
    </ligand>
</feature>
<dbReference type="HAMAP" id="MF_01405">
    <property type="entry name" value="Non_canon_purine_NTPase"/>
    <property type="match status" value="1"/>
</dbReference>
<evidence type="ECO:0000256" key="2">
    <source>
        <dbReference type="ARBA" id="ARBA00022723"/>
    </source>
</evidence>
<keyword evidence="2 7" id="KW-0479">Metal-binding</keyword>
<dbReference type="SUPFAM" id="SSF52972">
    <property type="entry name" value="ITPase-like"/>
    <property type="match status" value="1"/>
</dbReference>
<evidence type="ECO:0000256" key="5">
    <source>
        <dbReference type="ARBA" id="ARBA00022842"/>
    </source>
</evidence>
<dbReference type="Proteomes" id="UP000759103">
    <property type="component" value="Unassembled WGS sequence"/>
</dbReference>
<evidence type="ECO:0000256" key="6">
    <source>
        <dbReference type="ARBA" id="ARBA00023080"/>
    </source>
</evidence>
<sequence length="208" mass="22198">MSGEGKEPQAIRKLAPGKLVIASHNQGKVREIAALLEGRGLDVVSAGELDLPEPEETGTTFVMNAELKARAAADLSGLPALADDSGLCVDALNGDPGIFSARWGGENKDFGHAMRLVEDKLAALPEAPRTAHFVCALALAWPDGHVEWFEGRVDGTLVWPPRGDKGHGYDPVFRPDGHDVTFGEMDEPAKNAISHRGDAFRQLVAAVF</sequence>
<evidence type="ECO:0000256" key="3">
    <source>
        <dbReference type="ARBA" id="ARBA00022741"/>
    </source>
</evidence>
<comment type="function">
    <text evidence="7">Pyrophosphatase that catalyzes the hydrolysis of nucleoside triphosphates to their monophosphate derivatives, with a high preference for the non-canonical purine nucleotides XTP (xanthosine triphosphate), dITP (deoxyinosine triphosphate) and ITP. Seems to function as a house-cleaning enzyme that removes non-canonical purine nucleotides from the nucleotide pool, thus preventing their incorporation into DNA/RNA and avoiding chromosomal lesions.</text>
</comment>
<gene>
    <name evidence="9" type="primary">rdgB</name>
    <name evidence="9" type="ORF">KZ820_21355</name>
</gene>
<dbReference type="InterPro" id="IPR002637">
    <property type="entry name" value="RdgB/HAM1"/>
</dbReference>
<organism evidence="9 10">
    <name type="scientific">Sphingomonas citri</name>
    <dbReference type="NCBI Taxonomy" id="2862499"/>
    <lineage>
        <taxon>Bacteria</taxon>
        <taxon>Pseudomonadati</taxon>
        <taxon>Pseudomonadota</taxon>
        <taxon>Alphaproteobacteria</taxon>
        <taxon>Sphingomonadales</taxon>
        <taxon>Sphingomonadaceae</taxon>
        <taxon>Sphingomonas</taxon>
    </lineage>
</organism>
<feature type="binding site" evidence="7">
    <location>
        <begin position="23"/>
        <end position="28"/>
    </location>
    <ligand>
        <name>substrate</name>
    </ligand>
</feature>
<keyword evidence="4 7" id="KW-0378">Hydrolase</keyword>
<feature type="binding site" evidence="7">
    <location>
        <position position="190"/>
    </location>
    <ligand>
        <name>substrate</name>
    </ligand>
</feature>
<evidence type="ECO:0000313" key="10">
    <source>
        <dbReference type="Proteomes" id="UP000759103"/>
    </source>
</evidence>
<protein>
    <recommendedName>
        <fullName evidence="7">dITP/XTP pyrophosphatase</fullName>
        <ecNumber evidence="7">3.6.1.66</ecNumber>
    </recommendedName>
    <alternativeName>
        <fullName evidence="7">Non-canonical purine NTP pyrophosphatase</fullName>
    </alternativeName>
    <alternativeName>
        <fullName evidence="7">Non-standard purine NTP pyrophosphatase</fullName>
    </alternativeName>
    <alternativeName>
        <fullName evidence="7">Nucleoside-triphosphate diphosphatase</fullName>
    </alternativeName>
    <alternativeName>
        <fullName evidence="7">Nucleoside-triphosphate pyrophosphatase</fullName>
        <shortName evidence="7">NTPase</shortName>
    </alternativeName>
</protein>
<feature type="binding site" evidence="7">
    <location>
        <begin position="167"/>
        <end position="170"/>
    </location>
    <ligand>
        <name>substrate</name>
    </ligand>
</feature>
<evidence type="ECO:0000256" key="7">
    <source>
        <dbReference type="HAMAP-Rule" id="MF_01405"/>
    </source>
</evidence>